<sequence length="248" mass="28332">MGHPHVTVKQEAFVRLYEWLKENREDSILVQDLVEKMHGFLPEGTEPYSPRHLQKKLIEWFGNDITISYREGIPNIVTFGKTVADIILDYHRQTKLEDRNQEKFQIIESAAKFIKNEISSLCNSMDLYPSPSDIASLEENKKILPSVLQTFLNILITKSGSDLEKAAVGQAIMQACRPRSFICLIPLGIGVQVHRDFGSRLLIDELYRLGFSVSYDEVQRYLQSSVMEERNVDAIPKACFPNGLLIKC</sequence>
<accession>A0ABQ9H5I1</accession>
<keyword evidence="2" id="KW-1185">Reference proteome</keyword>
<name>A0ABQ9H5I1_9NEOP</name>
<gene>
    <name evidence="1" type="ORF">PR048_020079</name>
</gene>
<evidence type="ECO:0000313" key="2">
    <source>
        <dbReference type="Proteomes" id="UP001159363"/>
    </source>
</evidence>
<reference evidence="1 2" key="1">
    <citation type="submission" date="2023-02" db="EMBL/GenBank/DDBJ databases">
        <title>LHISI_Scaffold_Assembly.</title>
        <authorList>
            <person name="Stuart O.P."/>
            <person name="Cleave R."/>
            <person name="Magrath M.J.L."/>
            <person name="Mikheyev A.S."/>
        </authorList>
    </citation>
    <scope>NUCLEOTIDE SEQUENCE [LARGE SCALE GENOMIC DNA]</scope>
    <source>
        <strain evidence="1">Daus_M_001</strain>
        <tissue evidence="1">Leg muscle</tissue>
    </source>
</reference>
<proteinExistence type="predicted"/>
<dbReference type="Proteomes" id="UP001159363">
    <property type="component" value="Chromosome 6"/>
</dbReference>
<dbReference type="EMBL" id="JARBHB010000007">
    <property type="protein sequence ID" value="KAJ8879471.1"/>
    <property type="molecule type" value="Genomic_DNA"/>
</dbReference>
<comment type="caution">
    <text evidence="1">The sequence shown here is derived from an EMBL/GenBank/DDBJ whole genome shotgun (WGS) entry which is preliminary data.</text>
</comment>
<organism evidence="1 2">
    <name type="scientific">Dryococelus australis</name>
    <dbReference type="NCBI Taxonomy" id="614101"/>
    <lineage>
        <taxon>Eukaryota</taxon>
        <taxon>Metazoa</taxon>
        <taxon>Ecdysozoa</taxon>
        <taxon>Arthropoda</taxon>
        <taxon>Hexapoda</taxon>
        <taxon>Insecta</taxon>
        <taxon>Pterygota</taxon>
        <taxon>Neoptera</taxon>
        <taxon>Polyneoptera</taxon>
        <taxon>Phasmatodea</taxon>
        <taxon>Verophasmatodea</taxon>
        <taxon>Anareolatae</taxon>
        <taxon>Phasmatidae</taxon>
        <taxon>Eurycanthinae</taxon>
        <taxon>Dryococelus</taxon>
    </lineage>
</organism>
<protein>
    <submittedName>
        <fullName evidence="1">Uncharacterized protein</fullName>
    </submittedName>
</protein>
<evidence type="ECO:0000313" key="1">
    <source>
        <dbReference type="EMBL" id="KAJ8879471.1"/>
    </source>
</evidence>